<dbReference type="AlphaFoldDB" id="A0A6F8V7V5"/>
<protein>
    <submittedName>
        <fullName evidence="1">Uncharacterized protein</fullName>
    </submittedName>
</protein>
<proteinExistence type="predicted"/>
<evidence type="ECO:0000313" key="2">
    <source>
        <dbReference type="Proteomes" id="UP000502260"/>
    </source>
</evidence>
<dbReference type="KEGG" id="slac:SKTS_06300"/>
<organism evidence="1 2">
    <name type="scientific">Sulfurimicrobium lacus</name>
    <dbReference type="NCBI Taxonomy" id="2715678"/>
    <lineage>
        <taxon>Bacteria</taxon>
        <taxon>Pseudomonadati</taxon>
        <taxon>Pseudomonadota</taxon>
        <taxon>Betaproteobacteria</taxon>
        <taxon>Nitrosomonadales</taxon>
        <taxon>Sulfuricellaceae</taxon>
        <taxon>Sulfurimicrobium</taxon>
    </lineage>
</organism>
<evidence type="ECO:0000313" key="1">
    <source>
        <dbReference type="EMBL" id="BCB25744.1"/>
    </source>
</evidence>
<dbReference type="RefSeq" id="WP_173060255.1">
    <property type="nucleotide sequence ID" value="NZ_AP022853.1"/>
</dbReference>
<name>A0A6F8V7V5_9PROT</name>
<keyword evidence="2" id="KW-1185">Reference proteome</keyword>
<reference evidence="2" key="1">
    <citation type="submission" date="2020-03" db="EMBL/GenBank/DDBJ databases">
        <title>Complete genome sequence of sulfur-oxidizing bacterium skT11.</title>
        <authorList>
            <person name="Kanda M."/>
            <person name="Kojima H."/>
            <person name="Fukui M."/>
        </authorList>
    </citation>
    <scope>NUCLEOTIDE SEQUENCE [LARGE SCALE GENOMIC DNA]</scope>
    <source>
        <strain evidence="2">skT11</strain>
    </source>
</reference>
<accession>A0A6F8V7V5</accession>
<dbReference type="Proteomes" id="UP000502260">
    <property type="component" value="Chromosome"/>
</dbReference>
<gene>
    <name evidence="1" type="ORF">SKTS_06300</name>
</gene>
<dbReference type="EMBL" id="AP022853">
    <property type="protein sequence ID" value="BCB25744.1"/>
    <property type="molecule type" value="Genomic_DNA"/>
</dbReference>
<sequence>MTTKSSDLLKQLLQRKQQALQWQSASKPGNKLANKQNRWQRFNRYVWDKKQG</sequence>